<keyword evidence="1" id="KW-0812">Transmembrane</keyword>
<gene>
    <name evidence="2" type="ORF">B5F11_14705</name>
</gene>
<evidence type="ECO:0000256" key="1">
    <source>
        <dbReference type="SAM" id="Phobius"/>
    </source>
</evidence>
<sequence>MLPLLIMRAGLGACFTNFQPRINTVAEFNFTVAPTQFDIMLPEICTVFTDMVLLIHILTSFLIAFTMTTDLFRSEAKRTDGMQLIA</sequence>
<comment type="caution">
    <text evidence="2">The sequence shown here is derived from an EMBL/GenBank/DDBJ whole genome shotgun (WGS) entry which is preliminary data.</text>
</comment>
<keyword evidence="1" id="KW-1133">Transmembrane helix</keyword>
<protein>
    <submittedName>
        <fullName evidence="2">Uncharacterized protein</fullName>
    </submittedName>
</protein>
<accession>A0A1Y4MHC0</accession>
<dbReference type="AlphaFoldDB" id="A0A1Y4MHC0"/>
<keyword evidence="1" id="KW-0472">Membrane</keyword>
<reference evidence="3" key="1">
    <citation type="submission" date="2017-04" db="EMBL/GenBank/DDBJ databases">
        <title>Function of individual gut microbiota members based on whole genome sequencing of pure cultures obtained from chicken caecum.</title>
        <authorList>
            <person name="Medvecky M."/>
            <person name="Cejkova D."/>
            <person name="Polansky O."/>
            <person name="Karasova D."/>
            <person name="Kubasova T."/>
            <person name="Cizek A."/>
            <person name="Rychlik I."/>
        </authorList>
    </citation>
    <scope>NUCLEOTIDE SEQUENCE [LARGE SCALE GENOMIC DNA]</scope>
    <source>
        <strain evidence="3">An175</strain>
    </source>
</reference>
<organism evidence="2 3">
    <name type="scientific">Anaerotruncus colihominis</name>
    <dbReference type="NCBI Taxonomy" id="169435"/>
    <lineage>
        <taxon>Bacteria</taxon>
        <taxon>Bacillati</taxon>
        <taxon>Bacillota</taxon>
        <taxon>Clostridia</taxon>
        <taxon>Eubacteriales</taxon>
        <taxon>Oscillospiraceae</taxon>
        <taxon>Anaerotruncus</taxon>
    </lineage>
</organism>
<evidence type="ECO:0000313" key="3">
    <source>
        <dbReference type="Proteomes" id="UP000196386"/>
    </source>
</evidence>
<dbReference type="EMBL" id="NFKP01000021">
    <property type="protein sequence ID" value="OUP68168.1"/>
    <property type="molecule type" value="Genomic_DNA"/>
</dbReference>
<name>A0A1Y4MHC0_9FIRM</name>
<evidence type="ECO:0000313" key="2">
    <source>
        <dbReference type="EMBL" id="OUP68168.1"/>
    </source>
</evidence>
<feature type="transmembrane region" description="Helical" evidence="1">
    <location>
        <begin position="51"/>
        <end position="72"/>
    </location>
</feature>
<proteinExistence type="predicted"/>
<dbReference type="Proteomes" id="UP000196386">
    <property type="component" value="Unassembled WGS sequence"/>
</dbReference>